<evidence type="ECO:0000313" key="3">
    <source>
        <dbReference type="Proteomes" id="UP001233360"/>
    </source>
</evidence>
<accession>A0ABU0UXJ9</accession>
<evidence type="ECO:0000313" key="2">
    <source>
        <dbReference type="EMBL" id="MDQ1209281.1"/>
    </source>
</evidence>
<protein>
    <submittedName>
        <fullName evidence="2">Glycosyltransferase involved in cell wall biosynthesis</fullName>
    </submittedName>
</protein>
<organism evidence="2 3">
    <name type="scientific">Acinetobacter baylyi</name>
    <dbReference type="NCBI Taxonomy" id="202950"/>
    <lineage>
        <taxon>Bacteria</taxon>
        <taxon>Pseudomonadati</taxon>
        <taxon>Pseudomonadota</taxon>
        <taxon>Gammaproteobacteria</taxon>
        <taxon>Moraxellales</taxon>
        <taxon>Moraxellaceae</taxon>
        <taxon>Acinetobacter</taxon>
    </lineage>
</organism>
<dbReference type="Pfam" id="PF13692">
    <property type="entry name" value="Glyco_trans_1_4"/>
    <property type="match status" value="1"/>
</dbReference>
<proteinExistence type="predicted"/>
<dbReference type="SUPFAM" id="SSF53756">
    <property type="entry name" value="UDP-Glycosyltransferase/glycogen phosphorylase"/>
    <property type="match status" value="1"/>
</dbReference>
<dbReference type="Proteomes" id="UP001233360">
    <property type="component" value="Unassembled WGS sequence"/>
</dbReference>
<dbReference type="InterPro" id="IPR028098">
    <property type="entry name" value="Glyco_trans_4-like_N"/>
</dbReference>
<feature type="domain" description="Glycosyltransferase subfamily 4-like N-terminal" evidence="1">
    <location>
        <begin position="13"/>
        <end position="171"/>
    </location>
</feature>
<dbReference type="Pfam" id="PF13439">
    <property type="entry name" value="Glyco_transf_4"/>
    <property type="match status" value="1"/>
</dbReference>
<evidence type="ECO:0000259" key="1">
    <source>
        <dbReference type="Pfam" id="PF13439"/>
    </source>
</evidence>
<name>A0ABU0UXJ9_ACIBI</name>
<keyword evidence="3" id="KW-1185">Reference proteome</keyword>
<comment type="caution">
    <text evidence="2">The sequence shown here is derived from an EMBL/GenBank/DDBJ whole genome shotgun (WGS) entry which is preliminary data.</text>
</comment>
<sequence>MKVLHVITNFSAVGGAETMLSRLILAQPQFEHHVVALMRVNETYQTALAQCASVTALQWNGRNSLSVLKQLRDMIRQIQPDVIQGWMYHANVMSKLACIGLKQAPPLYWSIHHSLAAFQDESRSTKLALYLSRVLSPYVTGVVYCAHSAQAQHQAFGFRPKQHCVIANGIVMDDFKIQLNKPQQHKPLLVGFAGRYHVAKGFEYLFSMIASVQHLPIEFWIAGKGADLNNPDIQQLIQQYHIDLDKIKLMGQVQDMPAFYQQLDLFVMTSITEGLPTVLIEAMASGVPCVTTDVGDAGFIVQDTGYVVPARDVEQLSQAVQTFYALPEAQKMQLKQQTRARVQRHFSIESIAAQYAALWNSST</sequence>
<dbReference type="PANTHER" id="PTHR12526:SF638">
    <property type="entry name" value="SPORE COAT PROTEIN SA"/>
    <property type="match status" value="1"/>
</dbReference>
<dbReference type="RefSeq" id="WP_307003686.1">
    <property type="nucleotide sequence ID" value="NZ_JAUTBK010000002.1"/>
</dbReference>
<dbReference type="EMBL" id="JAUTBK010000002">
    <property type="protein sequence ID" value="MDQ1209281.1"/>
    <property type="molecule type" value="Genomic_DNA"/>
</dbReference>
<reference evidence="2 3" key="1">
    <citation type="submission" date="2023-07" db="EMBL/GenBank/DDBJ databases">
        <title>Functional and genomic diversity of the sorghum phyllosphere microbiome.</title>
        <authorList>
            <person name="Shade A."/>
        </authorList>
    </citation>
    <scope>NUCLEOTIDE SEQUENCE [LARGE SCALE GENOMIC DNA]</scope>
    <source>
        <strain evidence="2 3">SORGH_AS_0887</strain>
    </source>
</reference>
<dbReference type="PANTHER" id="PTHR12526">
    <property type="entry name" value="GLYCOSYLTRANSFERASE"/>
    <property type="match status" value="1"/>
</dbReference>
<dbReference type="Gene3D" id="3.40.50.2000">
    <property type="entry name" value="Glycogen Phosphorylase B"/>
    <property type="match status" value="2"/>
</dbReference>
<gene>
    <name evidence="2" type="ORF">QE380_002204</name>
</gene>